<dbReference type="Pfam" id="PF02931">
    <property type="entry name" value="Neur_chan_LBD"/>
    <property type="match status" value="1"/>
</dbReference>
<feature type="domain" description="Neurotransmitter-gated ion-channel ligand-binding" evidence="7">
    <location>
        <begin position="114"/>
        <end position="274"/>
    </location>
</feature>
<dbReference type="Gene3D" id="1.20.58.390">
    <property type="entry name" value="Neurotransmitter-gated ion-channel transmembrane domain"/>
    <property type="match status" value="1"/>
</dbReference>
<feature type="transmembrane region" description="Helical" evidence="5">
    <location>
        <begin position="346"/>
        <end position="368"/>
    </location>
</feature>
<dbReference type="SUPFAM" id="SSF90112">
    <property type="entry name" value="Neurotransmitter-gated ion-channel transmembrane pore"/>
    <property type="match status" value="1"/>
</dbReference>
<evidence type="ECO:0000256" key="5">
    <source>
        <dbReference type="SAM" id="Phobius"/>
    </source>
</evidence>
<keyword evidence="3 5" id="KW-1133">Transmembrane helix</keyword>
<dbReference type="PANTHER" id="PTHR18945">
    <property type="entry name" value="NEUROTRANSMITTER GATED ION CHANNEL"/>
    <property type="match status" value="1"/>
</dbReference>
<dbReference type="GO" id="GO:0005230">
    <property type="term" value="F:extracellular ligand-gated monoatomic ion channel activity"/>
    <property type="evidence" value="ECO:0007669"/>
    <property type="project" value="InterPro"/>
</dbReference>
<dbReference type="WBParaSite" id="MBELARI_LOCUS5226">
    <property type="protein sequence ID" value="MBELARI_LOCUS5226"/>
    <property type="gene ID" value="MBELARI_LOCUS5226"/>
</dbReference>
<evidence type="ECO:0000256" key="2">
    <source>
        <dbReference type="ARBA" id="ARBA00022692"/>
    </source>
</evidence>
<feature type="signal peptide" evidence="6">
    <location>
        <begin position="1"/>
        <end position="16"/>
    </location>
</feature>
<dbReference type="InterPro" id="IPR036734">
    <property type="entry name" value="Neur_chan_lig-bd_sf"/>
</dbReference>
<dbReference type="AlphaFoldDB" id="A0AAF3FH78"/>
<comment type="subcellular location">
    <subcellularLocation>
        <location evidence="1">Membrane</location>
        <topology evidence="1">Multi-pass membrane protein</topology>
    </subcellularLocation>
</comment>
<evidence type="ECO:0000313" key="9">
    <source>
        <dbReference type="WBParaSite" id="MBELARI_LOCUS5226"/>
    </source>
</evidence>
<evidence type="ECO:0000256" key="1">
    <source>
        <dbReference type="ARBA" id="ARBA00004141"/>
    </source>
</evidence>
<dbReference type="Proteomes" id="UP000887575">
    <property type="component" value="Unassembled WGS sequence"/>
</dbReference>
<dbReference type="InterPro" id="IPR006202">
    <property type="entry name" value="Neur_chan_lig-bd"/>
</dbReference>
<evidence type="ECO:0000259" key="7">
    <source>
        <dbReference type="Pfam" id="PF02931"/>
    </source>
</evidence>
<evidence type="ECO:0000256" key="6">
    <source>
        <dbReference type="SAM" id="SignalP"/>
    </source>
</evidence>
<dbReference type="InterPro" id="IPR036719">
    <property type="entry name" value="Neuro-gated_channel_TM_sf"/>
</dbReference>
<organism evidence="8 9">
    <name type="scientific">Mesorhabditis belari</name>
    <dbReference type="NCBI Taxonomy" id="2138241"/>
    <lineage>
        <taxon>Eukaryota</taxon>
        <taxon>Metazoa</taxon>
        <taxon>Ecdysozoa</taxon>
        <taxon>Nematoda</taxon>
        <taxon>Chromadorea</taxon>
        <taxon>Rhabditida</taxon>
        <taxon>Rhabditina</taxon>
        <taxon>Rhabditomorpha</taxon>
        <taxon>Rhabditoidea</taxon>
        <taxon>Rhabditidae</taxon>
        <taxon>Mesorhabditinae</taxon>
        <taxon>Mesorhabditis</taxon>
    </lineage>
</organism>
<keyword evidence="6" id="KW-0732">Signal</keyword>
<protein>
    <recommendedName>
        <fullName evidence="7">Neurotransmitter-gated ion-channel ligand-binding domain-containing protein</fullName>
    </recommendedName>
</protein>
<evidence type="ECO:0000256" key="3">
    <source>
        <dbReference type="ARBA" id="ARBA00022989"/>
    </source>
</evidence>
<dbReference type="SUPFAM" id="SSF63712">
    <property type="entry name" value="Nicotinic receptor ligand binding domain-like"/>
    <property type="match status" value="1"/>
</dbReference>
<dbReference type="GO" id="GO:0016020">
    <property type="term" value="C:membrane"/>
    <property type="evidence" value="ECO:0007669"/>
    <property type="project" value="UniProtKB-SubCell"/>
</dbReference>
<dbReference type="GO" id="GO:0004888">
    <property type="term" value="F:transmembrane signaling receptor activity"/>
    <property type="evidence" value="ECO:0007669"/>
    <property type="project" value="InterPro"/>
</dbReference>
<feature type="chain" id="PRO_5042027335" description="Neurotransmitter-gated ion-channel ligand-binding domain-containing protein" evidence="6">
    <location>
        <begin position="17"/>
        <end position="424"/>
    </location>
</feature>
<proteinExistence type="predicted"/>
<dbReference type="InterPro" id="IPR006201">
    <property type="entry name" value="Neur_channel"/>
</dbReference>
<name>A0AAF3FH78_9BILA</name>
<sequence>MRTLLISFLLFLACSALKKKSPIKMSRQTKLPPAVIVVEKPISRTPTDCDAKCPGGRMTLACCECIGCHQGMRFGKRSAPLSLYDVAFEEPMQPMFRKFGANGNHSLSLNRANQLYEEIFTSRKYHKDLAPLNGFQQTNASKEDRFQTVIKMQMLYLVDLDVAHQILDTYVELEISWTDWRLAWNSSEYDGLEKIYLNIDQLWAPDTFATNSLTAEQVYPDQFRQCRLYSNGSVYYEMFVRFQSSCPTNVQKFPFDTQNCFLYFMTTAYAPYEVYPRGELFSKYLDVGPAGNGEWSIVDLIVEMTEHQLYEGACNYLSIALTSMMSMTTFIQMVSEQMPKTQRFPLLGIFVLICVFLISVSCVILVAFPDKRTKSVEKDSSDSSDRRTIQQSIRDFVLSRHFGLFTFFQIINVTNFIVFLSFWD</sequence>
<accession>A0AAF3FH78</accession>
<evidence type="ECO:0000313" key="8">
    <source>
        <dbReference type="Proteomes" id="UP000887575"/>
    </source>
</evidence>
<dbReference type="CDD" id="cd18989">
    <property type="entry name" value="LGIC_ECD_cation"/>
    <property type="match status" value="1"/>
</dbReference>
<dbReference type="InterPro" id="IPR038050">
    <property type="entry name" value="Neuro_actylchol_rec"/>
</dbReference>
<dbReference type="PRINTS" id="PR00252">
    <property type="entry name" value="NRIONCHANNEL"/>
</dbReference>
<keyword evidence="2 5" id="KW-0812">Transmembrane</keyword>
<feature type="transmembrane region" description="Helical" evidence="5">
    <location>
        <begin position="402"/>
        <end position="423"/>
    </location>
</feature>
<keyword evidence="8" id="KW-1185">Reference proteome</keyword>
<keyword evidence="4 5" id="KW-0472">Membrane</keyword>
<evidence type="ECO:0000256" key="4">
    <source>
        <dbReference type="ARBA" id="ARBA00023136"/>
    </source>
</evidence>
<reference evidence="9" key="1">
    <citation type="submission" date="2024-02" db="UniProtKB">
        <authorList>
            <consortium name="WormBaseParasite"/>
        </authorList>
    </citation>
    <scope>IDENTIFICATION</scope>
</reference>
<dbReference type="Gene3D" id="2.70.170.10">
    <property type="entry name" value="Neurotransmitter-gated ion-channel ligand-binding domain"/>
    <property type="match status" value="1"/>
</dbReference>